<feature type="non-terminal residue" evidence="1">
    <location>
        <position position="50"/>
    </location>
</feature>
<keyword evidence="2" id="KW-1185">Reference proteome</keyword>
<gene>
    <name evidence="1" type="ORF">NPIL_351381</name>
</gene>
<sequence>PGKCNSPSEKGLEYKIILRRRRLLERLEQPTACQAAFIGIFKAKRNSSCK</sequence>
<dbReference type="AlphaFoldDB" id="A0A8X6TNH9"/>
<accession>A0A8X6TNH9</accession>
<protein>
    <submittedName>
        <fullName evidence="1">Uncharacterized protein</fullName>
    </submittedName>
</protein>
<evidence type="ECO:0000313" key="2">
    <source>
        <dbReference type="Proteomes" id="UP000887013"/>
    </source>
</evidence>
<proteinExistence type="predicted"/>
<reference evidence="1" key="1">
    <citation type="submission" date="2020-08" db="EMBL/GenBank/DDBJ databases">
        <title>Multicomponent nature underlies the extraordinary mechanical properties of spider dragline silk.</title>
        <authorList>
            <person name="Kono N."/>
            <person name="Nakamura H."/>
            <person name="Mori M."/>
            <person name="Yoshida Y."/>
            <person name="Ohtoshi R."/>
            <person name="Malay A.D."/>
            <person name="Moran D.A.P."/>
            <person name="Tomita M."/>
            <person name="Numata K."/>
            <person name="Arakawa K."/>
        </authorList>
    </citation>
    <scope>NUCLEOTIDE SEQUENCE</scope>
</reference>
<evidence type="ECO:0000313" key="1">
    <source>
        <dbReference type="EMBL" id="GFT29707.1"/>
    </source>
</evidence>
<name>A0A8X6TNH9_NEPPI</name>
<dbReference type="EMBL" id="BMAW01012645">
    <property type="protein sequence ID" value="GFT29707.1"/>
    <property type="molecule type" value="Genomic_DNA"/>
</dbReference>
<dbReference type="Proteomes" id="UP000887013">
    <property type="component" value="Unassembled WGS sequence"/>
</dbReference>
<organism evidence="1 2">
    <name type="scientific">Nephila pilipes</name>
    <name type="common">Giant wood spider</name>
    <name type="synonym">Nephila maculata</name>
    <dbReference type="NCBI Taxonomy" id="299642"/>
    <lineage>
        <taxon>Eukaryota</taxon>
        <taxon>Metazoa</taxon>
        <taxon>Ecdysozoa</taxon>
        <taxon>Arthropoda</taxon>
        <taxon>Chelicerata</taxon>
        <taxon>Arachnida</taxon>
        <taxon>Araneae</taxon>
        <taxon>Araneomorphae</taxon>
        <taxon>Entelegynae</taxon>
        <taxon>Araneoidea</taxon>
        <taxon>Nephilidae</taxon>
        <taxon>Nephila</taxon>
    </lineage>
</organism>
<feature type="non-terminal residue" evidence="1">
    <location>
        <position position="1"/>
    </location>
</feature>
<comment type="caution">
    <text evidence="1">The sequence shown here is derived from an EMBL/GenBank/DDBJ whole genome shotgun (WGS) entry which is preliminary data.</text>
</comment>